<comment type="caution">
    <text evidence="2">The sequence shown here is derived from an EMBL/GenBank/DDBJ whole genome shotgun (WGS) entry which is preliminary data.</text>
</comment>
<sequence length="337" mass="38048">MLAFSSSVSVEEVANATFEDLTPARLSSTVPIVFRGLIRDWPLVKAGQQSASHGADYIRQWSNGKPVQAFEAPHEVQGRFFYNEQLDGFNFKPKNTTLDRVLDEILASINDEQAPCSYLGSTSIDHIMPGFRQHNDVPALANAPLVSIWAGAQSRIAAHFDVPDNLACCAVGKRRFTLFPPEQLENLYIGPLDFTPAGPPASLVDFYQPDFARFPKFKLALQHCSIVELGPGDAIFIPSMWWHHVEGLAGFNVLVNYWWRQVPHFMGTPMDALNHAILSIRDLPKAQRENWQNMFEKYVFSPMDTDHIPTHRKGILDPLDEQRARQLRATLINKLNR</sequence>
<protein>
    <submittedName>
        <fullName evidence="2">Cupin-like domain-containing protein</fullName>
    </submittedName>
</protein>
<dbReference type="Proteomes" id="UP001500359">
    <property type="component" value="Unassembled WGS sequence"/>
</dbReference>
<reference evidence="3" key="1">
    <citation type="journal article" date="2019" name="Int. J. Syst. Evol. Microbiol.">
        <title>The Global Catalogue of Microorganisms (GCM) 10K type strain sequencing project: providing services to taxonomists for standard genome sequencing and annotation.</title>
        <authorList>
            <consortium name="The Broad Institute Genomics Platform"/>
            <consortium name="The Broad Institute Genome Sequencing Center for Infectious Disease"/>
            <person name="Wu L."/>
            <person name="Ma J."/>
        </authorList>
    </citation>
    <scope>NUCLEOTIDE SEQUENCE [LARGE SCALE GENOMIC DNA]</scope>
    <source>
        <strain evidence="3">JCM 15896</strain>
    </source>
</reference>
<evidence type="ECO:0000259" key="1">
    <source>
        <dbReference type="PROSITE" id="PS51184"/>
    </source>
</evidence>
<evidence type="ECO:0000313" key="2">
    <source>
        <dbReference type="EMBL" id="GAA0858607.1"/>
    </source>
</evidence>
<dbReference type="Gene3D" id="2.60.120.650">
    <property type="entry name" value="Cupin"/>
    <property type="match status" value="1"/>
</dbReference>
<dbReference type="EMBL" id="BAAAFD010000009">
    <property type="protein sequence ID" value="GAA0858607.1"/>
    <property type="molecule type" value="Genomic_DNA"/>
</dbReference>
<dbReference type="PANTHER" id="PTHR12461:SF105">
    <property type="entry name" value="HYPOXIA-INDUCIBLE FACTOR 1-ALPHA INHIBITOR"/>
    <property type="match status" value="1"/>
</dbReference>
<dbReference type="InterPro" id="IPR041667">
    <property type="entry name" value="Cupin_8"/>
</dbReference>
<gene>
    <name evidence="2" type="ORF">GCM10009114_28850</name>
</gene>
<dbReference type="InterPro" id="IPR003347">
    <property type="entry name" value="JmjC_dom"/>
</dbReference>
<proteinExistence type="predicted"/>
<dbReference type="Pfam" id="PF13621">
    <property type="entry name" value="Cupin_8"/>
    <property type="match status" value="1"/>
</dbReference>
<dbReference type="PROSITE" id="PS51184">
    <property type="entry name" value="JMJC"/>
    <property type="match status" value="1"/>
</dbReference>
<dbReference type="SUPFAM" id="SSF51197">
    <property type="entry name" value="Clavaminate synthase-like"/>
    <property type="match status" value="1"/>
</dbReference>
<organism evidence="2 3">
    <name type="scientific">Aliiglaciecola litoralis</name>
    <dbReference type="NCBI Taxonomy" id="582857"/>
    <lineage>
        <taxon>Bacteria</taxon>
        <taxon>Pseudomonadati</taxon>
        <taxon>Pseudomonadota</taxon>
        <taxon>Gammaproteobacteria</taxon>
        <taxon>Alteromonadales</taxon>
        <taxon>Alteromonadaceae</taxon>
        <taxon>Aliiglaciecola</taxon>
    </lineage>
</organism>
<feature type="domain" description="JmjC" evidence="1">
    <location>
        <begin position="81"/>
        <end position="274"/>
    </location>
</feature>
<keyword evidence="3" id="KW-1185">Reference proteome</keyword>
<dbReference type="RefSeq" id="WP_343861189.1">
    <property type="nucleotide sequence ID" value="NZ_BAAAFD010000009.1"/>
</dbReference>
<evidence type="ECO:0000313" key="3">
    <source>
        <dbReference type="Proteomes" id="UP001500359"/>
    </source>
</evidence>
<name>A0ABP3X3U5_9ALTE</name>
<dbReference type="PANTHER" id="PTHR12461">
    <property type="entry name" value="HYPOXIA-INDUCIBLE FACTOR 1 ALPHA INHIBITOR-RELATED"/>
    <property type="match status" value="1"/>
</dbReference>
<dbReference type="SMART" id="SM00558">
    <property type="entry name" value="JmjC"/>
    <property type="match status" value="1"/>
</dbReference>
<accession>A0ABP3X3U5</accession>